<evidence type="ECO:0000313" key="3">
    <source>
        <dbReference type="Proteomes" id="UP000277212"/>
    </source>
</evidence>
<protein>
    <submittedName>
        <fullName evidence="2">Uncharacterized protein</fullName>
    </submittedName>
</protein>
<feature type="compositionally biased region" description="Basic and acidic residues" evidence="1">
    <location>
        <begin position="18"/>
        <end position="29"/>
    </location>
</feature>
<evidence type="ECO:0000256" key="1">
    <source>
        <dbReference type="SAM" id="MobiDB-lite"/>
    </source>
</evidence>
<dbReference type="Proteomes" id="UP000277212">
    <property type="component" value="Unassembled WGS sequence"/>
</dbReference>
<gene>
    <name evidence="2" type="ORF">CDV36_016429</name>
</gene>
<name>A0A3M2QQ53_9HYPO</name>
<sequence length="51" mass="5711">MKSTSTTDNSISPNPPSKVKDVVARDTKRTQSVSLHNVRDKRVGQTSERDR</sequence>
<reference evidence="2 3" key="1">
    <citation type="submission" date="2017-06" db="EMBL/GenBank/DDBJ databases">
        <title>Comparative genomic analysis of Ambrosia Fusariam Clade fungi.</title>
        <authorList>
            <person name="Stajich J.E."/>
            <person name="Carrillo J."/>
            <person name="Kijimoto T."/>
            <person name="Eskalen A."/>
            <person name="O'Donnell K."/>
            <person name="Kasson M."/>
        </authorList>
    </citation>
    <scope>NUCLEOTIDE SEQUENCE [LARGE SCALE GENOMIC DNA]</scope>
    <source>
        <strain evidence="2">UCR3666</strain>
    </source>
</reference>
<keyword evidence="3" id="KW-1185">Reference proteome</keyword>
<evidence type="ECO:0000313" key="2">
    <source>
        <dbReference type="EMBL" id="RMI95094.1"/>
    </source>
</evidence>
<feature type="compositionally biased region" description="Basic and acidic residues" evidence="1">
    <location>
        <begin position="37"/>
        <end position="51"/>
    </location>
</feature>
<accession>A0A3M2QQ53</accession>
<feature type="non-terminal residue" evidence="2">
    <location>
        <position position="51"/>
    </location>
</feature>
<feature type="region of interest" description="Disordered" evidence="1">
    <location>
        <begin position="1"/>
        <end position="51"/>
    </location>
</feature>
<comment type="caution">
    <text evidence="2">The sequence shown here is derived from an EMBL/GenBank/DDBJ whole genome shotgun (WGS) entry which is preliminary data.</text>
</comment>
<proteinExistence type="predicted"/>
<feature type="compositionally biased region" description="Polar residues" evidence="1">
    <location>
        <begin position="1"/>
        <end position="12"/>
    </location>
</feature>
<dbReference type="AlphaFoldDB" id="A0A3M2QQ53"/>
<dbReference type="EMBL" id="NKUJ01000995">
    <property type="protein sequence ID" value="RMI95094.1"/>
    <property type="molecule type" value="Genomic_DNA"/>
</dbReference>
<organism evidence="2 3">
    <name type="scientific">Fusarium kuroshium</name>
    <dbReference type="NCBI Taxonomy" id="2010991"/>
    <lineage>
        <taxon>Eukaryota</taxon>
        <taxon>Fungi</taxon>
        <taxon>Dikarya</taxon>
        <taxon>Ascomycota</taxon>
        <taxon>Pezizomycotina</taxon>
        <taxon>Sordariomycetes</taxon>
        <taxon>Hypocreomycetidae</taxon>
        <taxon>Hypocreales</taxon>
        <taxon>Nectriaceae</taxon>
        <taxon>Fusarium</taxon>
        <taxon>Fusarium solani species complex</taxon>
    </lineage>
</organism>